<keyword evidence="5 10" id="KW-0547">Nucleotide-binding</keyword>
<evidence type="ECO:0000256" key="6">
    <source>
        <dbReference type="ARBA" id="ARBA00022840"/>
    </source>
</evidence>
<evidence type="ECO:0000313" key="12">
    <source>
        <dbReference type="Proteomes" id="UP001529510"/>
    </source>
</evidence>
<gene>
    <name evidence="11" type="ORF">M9458_019820</name>
</gene>
<dbReference type="GO" id="GO:0005524">
    <property type="term" value="F:ATP binding"/>
    <property type="evidence" value="ECO:0007669"/>
    <property type="project" value="UniProtKB-KW"/>
</dbReference>
<sequence length="132" mass="14589">DPSSKMSKSDPQKLATIFLTDTPDDIVLKIRRAVTDFTSEVTYEPESRPGVSNLVSMHAAVSGQSVEEVVRLAKDMDTGQYKNVVAEAVVQKLQPIRLEIQRLRADRAKGAEKARSLAAPVMTEVRKLVGFY</sequence>
<name>A0ABD0QDC1_CIRMR</name>
<keyword evidence="6 10" id="KW-0067">ATP-binding</keyword>
<evidence type="ECO:0000256" key="1">
    <source>
        <dbReference type="ARBA" id="ARBA00004173"/>
    </source>
</evidence>
<evidence type="ECO:0000256" key="7">
    <source>
        <dbReference type="ARBA" id="ARBA00022917"/>
    </source>
</evidence>
<dbReference type="GO" id="GO:0004830">
    <property type="term" value="F:tryptophan-tRNA ligase activity"/>
    <property type="evidence" value="ECO:0007669"/>
    <property type="project" value="UniProtKB-EC"/>
</dbReference>
<evidence type="ECO:0000256" key="5">
    <source>
        <dbReference type="ARBA" id="ARBA00022741"/>
    </source>
</evidence>
<organism evidence="11 12">
    <name type="scientific">Cirrhinus mrigala</name>
    <name type="common">Mrigala</name>
    <dbReference type="NCBI Taxonomy" id="683832"/>
    <lineage>
        <taxon>Eukaryota</taxon>
        <taxon>Metazoa</taxon>
        <taxon>Chordata</taxon>
        <taxon>Craniata</taxon>
        <taxon>Vertebrata</taxon>
        <taxon>Euteleostomi</taxon>
        <taxon>Actinopterygii</taxon>
        <taxon>Neopterygii</taxon>
        <taxon>Teleostei</taxon>
        <taxon>Ostariophysi</taxon>
        <taxon>Cypriniformes</taxon>
        <taxon>Cyprinidae</taxon>
        <taxon>Labeoninae</taxon>
        <taxon>Labeonini</taxon>
        <taxon>Cirrhinus</taxon>
    </lineage>
</organism>
<comment type="caution">
    <text evidence="11">The sequence shown here is derived from an EMBL/GenBank/DDBJ whole genome shotgun (WGS) entry which is preliminary data.</text>
</comment>
<dbReference type="InterPro" id="IPR002305">
    <property type="entry name" value="aa-tRNA-synth_Ic"/>
</dbReference>
<dbReference type="EMBL" id="JAMKFB020000009">
    <property type="protein sequence ID" value="KAL0184124.1"/>
    <property type="molecule type" value="Genomic_DNA"/>
</dbReference>
<dbReference type="PANTHER" id="PTHR43766:SF1">
    <property type="entry name" value="TRYPTOPHAN--TRNA LIGASE, MITOCHONDRIAL"/>
    <property type="match status" value="1"/>
</dbReference>
<evidence type="ECO:0000256" key="9">
    <source>
        <dbReference type="ARBA" id="ARBA00030268"/>
    </source>
</evidence>
<dbReference type="InterPro" id="IPR050203">
    <property type="entry name" value="Trp-tRNA_synthetase"/>
</dbReference>
<dbReference type="SUPFAM" id="SSF52374">
    <property type="entry name" value="Nucleotidylyl transferase"/>
    <property type="match status" value="1"/>
</dbReference>
<dbReference type="Gene3D" id="1.10.240.10">
    <property type="entry name" value="Tyrosyl-Transfer RNA Synthetase"/>
    <property type="match status" value="1"/>
</dbReference>
<evidence type="ECO:0000256" key="8">
    <source>
        <dbReference type="ARBA" id="ARBA00023146"/>
    </source>
</evidence>
<reference evidence="11 12" key="1">
    <citation type="submission" date="2024-05" db="EMBL/GenBank/DDBJ databases">
        <title>Genome sequencing and assembly of Indian major carp, Cirrhinus mrigala (Hamilton, 1822).</title>
        <authorList>
            <person name="Mohindra V."/>
            <person name="Chowdhury L.M."/>
            <person name="Lal K."/>
            <person name="Jena J.K."/>
        </authorList>
    </citation>
    <scope>NUCLEOTIDE SEQUENCE [LARGE SCALE GENOMIC DNA]</scope>
    <source>
        <strain evidence="11">CM1030</strain>
        <tissue evidence="11">Blood</tissue>
    </source>
</reference>
<feature type="non-terminal residue" evidence="11">
    <location>
        <position position="1"/>
    </location>
</feature>
<keyword evidence="7 10" id="KW-0648">Protein biosynthesis</keyword>
<dbReference type="FunFam" id="1.10.240.10:FF:000002">
    <property type="entry name" value="Tryptophan--tRNA ligase"/>
    <property type="match status" value="1"/>
</dbReference>
<keyword evidence="4 10" id="KW-0436">Ligase</keyword>
<evidence type="ECO:0000256" key="10">
    <source>
        <dbReference type="RuleBase" id="RU363036"/>
    </source>
</evidence>
<dbReference type="PANTHER" id="PTHR43766">
    <property type="entry name" value="TRYPTOPHAN--TRNA LIGASE, MITOCHONDRIAL"/>
    <property type="match status" value="1"/>
</dbReference>
<dbReference type="Pfam" id="PF00579">
    <property type="entry name" value="tRNA-synt_1b"/>
    <property type="match status" value="1"/>
</dbReference>
<comment type="subcellular location">
    <subcellularLocation>
        <location evidence="1">Mitochondrion</location>
    </subcellularLocation>
</comment>
<evidence type="ECO:0000256" key="3">
    <source>
        <dbReference type="ARBA" id="ARBA00013161"/>
    </source>
</evidence>
<keyword evidence="12" id="KW-1185">Reference proteome</keyword>
<evidence type="ECO:0000313" key="11">
    <source>
        <dbReference type="EMBL" id="KAL0184124.1"/>
    </source>
</evidence>
<dbReference type="Proteomes" id="UP001529510">
    <property type="component" value="Unassembled WGS sequence"/>
</dbReference>
<dbReference type="EC" id="6.1.1.2" evidence="3"/>
<evidence type="ECO:0000256" key="4">
    <source>
        <dbReference type="ARBA" id="ARBA00022598"/>
    </source>
</evidence>
<evidence type="ECO:0000256" key="2">
    <source>
        <dbReference type="ARBA" id="ARBA00005594"/>
    </source>
</evidence>
<dbReference type="GO" id="GO:0006412">
    <property type="term" value="P:translation"/>
    <property type="evidence" value="ECO:0007669"/>
    <property type="project" value="UniProtKB-KW"/>
</dbReference>
<protein>
    <recommendedName>
        <fullName evidence="3">tryptophan--tRNA ligase</fullName>
        <ecNumber evidence="3">6.1.1.2</ecNumber>
    </recommendedName>
    <alternativeName>
        <fullName evidence="9">Tryptophanyl-tRNA synthetase</fullName>
    </alternativeName>
</protein>
<accession>A0ABD0QDC1</accession>
<keyword evidence="8 10" id="KW-0030">Aminoacyl-tRNA synthetase</keyword>
<dbReference type="AlphaFoldDB" id="A0ABD0QDC1"/>
<comment type="similarity">
    <text evidence="2 10">Belongs to the class-I aminoacyl-tRNA synthetase family.</text>
</comment>
<proteinExistence type="inferred from homology"/>
<dbReference type="GO" id="GO:0005739">
    <property type="term" value="C:mitochondrion"/>
    <property type="evidence" value="ECO:0007669"/>
    <property type="project" value="UniProtKB-SubCell"/>
</dbReference>